<keyword evidence="2" id="KW-0520">NAD</keyword>
<dbReference type="GO" id="GO:0016651">
    <property type="term" value="F:oxidoreductase activity, acting on NAD(P)H"/>
    <property type="evidence" value="ECO:0007669"/>
    <property type="project" value="InterPro"/>
</dbReference>
<feature type="domain" description="NADH:ubiquinone oxidoreductase 30kDa subunit" evidence="3">
    <location>
        <begin position="43"/>
        <end position="146"/>
    </location>
</feature>
<dbReference type="Pfam" id="PF00329">
    <property type="entry name" value="Complex1_30kDa"/>
    <property type="match status" value="1"/>
</dbReference>
<dbReference type="AlphaFoldDB" id="A0A1F4TRP1"/>
<dbReference type="EMBL" id="MEUI01000004">
    <property type="protein sequence ID" value="OGC35316.1"/>
    <property type="molecule type" value="Genomic_DNA"/>
</dbReference>
<evidence type="ECO:0008006" key="7">
    <source>
        <dbReference type="Google" id="ProtNLM"/>
    </source>
</evidence>
<dbReference type="InterPro" id="IPR001268">
    <property type="entry name" value="NADH_UbQ_OxRdtase_30kDa_su"/>
</dbReference>
<dbReference type="Gene3D" id="1.10.645.10">
    <property type="entry name" value="Cytochrome-c3 Hydrogenase, chain B"/>
    <property type="match status" value="1"/>
</dbReference>
<dbReference type="GO" id="GO:0051287">
    <property type="term" value="F:NAD binding"/>
    <property type="evidence" value="ECO:0007669"/>
    <property type="project" value="InterPro"/>
</dbReference>
<sequence>MDVNSFLATLTNKHKITPVKTFENGADELYVETNQAGFGAFCLALHQELCSPVMAMFARDLDDKFQIYCAFMNFQTQTWVFVTMKILKTEPEFKSIALQIYSANLFEREIKEMFGLHHLGNPDNRRLHLHEEVWPQGFYPLRHDFIPPNNEPSSAEYEFSLVEGEGVFEVPVGPVHAGIIAPGHFRFSVAGEPIINLEIRLGFTHRGVEKLLENKTPLECLKISECVAGDSAFAHSWAFCCALEKINRINVPDKAVNIRMILLELERMYNHVADLGGIALDVGFSPAQALSAIIKESIHVLNEKLTGSRFLKGVNVVGGVAKDLDFTAGKRIVDSLIQIRRDFKELETILMSSVSFLDRVDTTGVLRKKTAQDLGVYGLAGRAAGIKIDTRKGFMPCYDQVDFKLCSSASGDALSRLKVRMEEFSQSVNIICQLTEKLDNGKIVADDINIKPGFALGCVEGWRGPVLYWVNLNDVGKIDRVKIVDPSFRSWQGLAYAVLGEIIPDFPLCNKSFNLSYPGRDL</sequence>
<evidence type="ECO:0000313" key="6">
    <source>
        <dbReference type="Proteomes" id="UP000177309"/>
    </source>
</evidence>
<dbReference type="InterPro" id="IPR001135">
    <property type="entry name" value="NADH_Q_OxRdtase_suD"/>
</dbReference>
<comment type="caution">
    <text evidence="5">The sequence shown here is derived from an EMBL/GenBank/DDBJ whole genome shotgun (WGS) entry which is preliminary data.</text>
</comment>
<name>A0A1F4TRP1_UNCSA</name>
<reference evidence="5 6" key="1">
    <citation type="journal article" date="2016" name="Nat. Commun.">
        <title>Thousands of microbial genomes shed light on interconnected biogeochemical processes in an aquifer system.</title>
        <authorList>
            <person name="Anantharaman K."/>
            <person name="Brown C.T."/>
            <person name="Hug L.A."/>
            <person name="Sharon I."/>
            <person name="Castelle C.J."/>
            <person name="Probst A.J."/>
            <person name="Thomas B.C."/>
            <person name="Singh A."/>
            <person name="Wilkins M.J."/>
            <person name="Karaoz U."/>
            <person name="Brodie E.L."/>
            <person name="Williams K.H."/>
            <person name="Hubbard S.S."/>
            <person name="Banfield J.F."/>
        </authorList>
    </citation>
    <scope>NUCLEOTIDE SEQUENCE [LARGE SCALE GENOMIC DNA]</scope>
</reference>
<gene>
    <name evidence="5" type="ORF">A2462_02475</name>
</gene>
<evidence type="ECO:0000313" key="5">
    <source>
        <dbReference type="EMBL" id="OGC35316.1"/>
    </source>
</evidence>
<dbReference type="InterPro" id="IPR029014">
    <property type="entry name" value="NiFe-Hase_large"/>
</dbReference>
<evidence type="ECO:0000256" key="2">
    <source>
        <dbReference type="ARBA" id="ARBA00023027"/>
    </source>
</evidence>
<dbReference type="GO" id="GO:0008137">
    <property type="term" value="F:NADH dehydrogenase (ubiquinone) activity"/>
    <property type="evidence" value="ECO:0007669"/>
    <property type="project" value="InterPro"/>
</dbReference>
<dbReference type="SUPFAM" id="SSF56762">
    <property type="entry name" value="HydB/Nqo4-like"/>
    <property type="match status" value="1"/>
</dbReference>
<evidence type="ECO:0000259" key="4">
    <source>
        <dbReference type="Pfam" id="PF00346"/>
    </source>
</evidence>
<protein>
    <recommendedName>
        <fullName evidence="7">NADH-quinone oxidoreductase subunit D domain-containing protein</fullName>
    </recommendedName>
</protein>
<dbReference type="InterPro" id="IPR052197">
    <property type="entry name" value="ComplexI_49kDa-like"/>
</dbReference>
<dbReference type="InterPro" id="IPR037232">
    <property type="entry name" value="NADH_quin_OxRdtase_su_C/D-like"/>
</dbReference>
<accession>A0A1F4TRP1</accession>
<dbReference type="SUPFAM" id="SSF143243">
    <property type="entry name" value="Nqo5-like"/>
    <property type="match status" value="1"/>
</dbReference>
<feature type="domain" description="NADH-quinone oxidoreductase subunit D" evidence="4">
    <location>
        <begin position="291"/>
        <end position="450"/>
    </location>
</feature>
<dbReference type="Gene3D" id="3.30.460.80">
    <property type="entry name" value="NADH:ubiquinone oxidoreductase, 30kDa subunit"/>
    <property type="match status" value="1"/>
</dbReference>
<organism evidence="5 6">
    <name type="scientific">candidate division WOR-1 bacterium RIFOXYC2_FULL_41_25</name>
    <dbReference type="NCBI Taxonomy" id="1802586"/>
    <lineage>
        <taxon>Bacteria</taxon>
        <taxon>Bacillati</taxon>
        <taxon>Saganbacteria</taxon>
    </lineage>
</organism>
<proteinExistence type="predicted"/>
<evidence type="ECO:0000259" key="3">
    <source>
        <dbReference type="Pfam" id="PF00329"/>
    </source>
</evidence>
<keyword evidence="1" id="KW-0560">Oxidoreductase</keyword>
<dbReference type="Pfam" id="PF00346">
    <property type="entry name" value="Complex1_49kDa"/>
    <property type="match status" value="1"/>
</dbReference>
<dbReference type="PANTHER" id="PTHR43485">
    <property type="entry name" value="HYDROGENASE-4 COMPONENT G"/>
    <property type="match status" value="1"/>
</dbReference>
<evidence type="ECO:0000256" key="1">
    <source>
        <dbReference type="ARBA" id="ARBA00023002"/>
    </source>
</evidence>
<dbReference type="GO" id="GO:0048038">
    <property type="term" value="F:quinone binding"/>
    <property type="evidence" value="ECO:0007669"/>
    <property type="project" value="InterPro"/>
</dbReference>
<dbReference type="PANTHER" id="PTHR43485:SF1">
    <property type="entry name" value="FORMATE HYDROGENLYASE SUBUNIT 5-RELATED"/>
    <property type="match status" value="1"/>
</dbReference>
<dbReference type="Proteomes" id="UP000177309">
    <property type="component" value="Unassembled WGS sequence"/>
</dbReference>